<dbReference type="AlphaFoldDB" id="A0A9X1QK51"/>
<dbReference type="InterPro" id="IPR036282">
    <property type="entry name" value="Glutathione-S-Trfase_C_sf"/>
</dbReference>
<dbReference type="Gene3D" id="3.40.30.10">
    <property type="entry name" value="Glutaredoxin"/>
    <property type="match status" value="1"/>
</dbReference>
<dbReference type="GO" id="GO:0005737">
    <property type="term" value="C:cytoplasm"/>
    <property type="evidence" value="ECO:0007669"/>
    <property type="project" value="TreeGrafter"/>
</dbReference>
<dbReference type="InterPro" id="IPR004045">
    <property type="entry name" value="Glutathione_S-Trfase_N"/>
</dbReference>
<dbReference type="EMBL" id="JAKFGM010000001">
    <property type="protein sequence ID" value="MCF2514580.1"/>
    <property type="molecule type" value="Genomic_DNA"/>
</dbReference>
<proteinExistence type="predicted"/>
<reference evidence="3" key="1">
    <citation type="submission" date="2022-01" db="EMBL/GenBank/DDBJ databases">
        <authorList>
            <person name="Jo J.-H."/>
            <person name="Im W.-T."/>
        </authorList>
    </citation>
    <scope>NUCLEOTIDE SEQUENCE</scope>
    <source>
        <strain evidence="3">G124</strain>
    </source>
</reference>
<organism evidence="3 4">
    <name type="scientific">Sphingomonas cremea</name>
    <dbReference type="NCBI Taxonomy" id="2904799"/>
    <lineage>
        <taxon>Bacteria</taxon>
        <taxon>Pseudomonadati</taxon>
        <taxon>Pseudomonadota</taxon>
        <taxon>Alphaproteobacteria</taxon>
        <taxon>Sphingomonadales</taxon>
        <taxon>Sphingomonadaceae</taxon>
        <taxon>Sphingomonas</taxon>
    </lineage>
</organism>
<dbReference type="SUPFAM" id="SSF47616">
    <property type="entry name" value="GST C-terminal domain-like"/>
    <property type="match status" value="1"/>
</dbReference>
<evidence type="ECO:0000259" key="2">
    <source>
        <dbReference type="PROSITE" id="PS50405"/>
    </source>
</evidence>
<dbReference type="Pfam" id="PF13417">
    <property type="entry name" value="GST_N_3"/>
    <property type="match status" value="1"/>
</dbReference>
<name>A0A9X1QK51_9SPHN</name>
<accession>A0A9X1QK51</accession>
<dbReference type="PROSITE" id="PS50404">
    <property type="entry name" value="GST_NTER"/>
    <property type="match status" value="1"/>
</dbReference>
<gene>
    <name evidence="3" type="ORF">LVY65_05800</name>
</gene>
<evidence type="ECO:0000313" key="4">
    <source>
        <dbReference type="Proteomes" id="UP001139410"/>
    </source>
</evidence>
<keyword evidence="4" id="KW-1185">Reference proteome</keyword>
<dbReference type="PROSITE" id="PS50405">
    <property type="entry name" value="GST_CTER"/>
    <property type="match status" value="1"/>
</dbReference>
<sequence>MNSARIIFYDWPYSPFCMKVRAILDYKQLEYERVNPVGRIGAIRRRGGIGKVPAIEIDAELIVDSTDIAHELDRRFPDPPLLPVDPRERALCHAIEDWADESLYFIGLYYRWYEAEGRKPIPRAFGQSPMGRITYRFYLRRILGQLRGQGTSRKAPEHVARDLERHLDAIEAMLTPGPYLLPEPHRGAHLSPEQAARPYLCDFALWGQLNYLSRTPVGGKAIKGRPAIQNYFELMALR</sequence>
<dbReference type="Proteomes" id="UP001139410">
    <property type="component" value="Unassembled WGS sequence"/>
</dbReference>
<dbReference type="PANTHER" id="PTHR12289:SF41">
    <property type="entry name" value="FAILED AXON CONNECTIONS-RELATED"/>
    <property type="match status" value="1"/>
</dbReference>
<dbReference type="PROSITE" id="PS51354">
    <property type="entry name" value="GLUTAREDOXIN_2"/>
    <property type="match status" value="1"/>
</dbReference>
<dbReference type="SUPFAM" id="SSF52833">
    <property type="entry name" value="Thioredoxin-like"/>
    <property type="match status" value="1"/>
</dbReference>
<dbReference type="CDD" id="cd00299">
    <property type="entry name" value="GST_C_family"/>
    <property type="match status" value="1"/>
</dbReference>
<feature type="domain" description="GST N-terminal" evidence="1">
    <location>
        <begin position="4"/>
        <end position="80"/>
    </location>
</feature>
<dbReference type="PANTHER" id="PTHR12289">
    <property type="entry name" value="METAXIN RELATED"/>
    <property type="match status" value="1"/>
</dbReference>
<evidence type="ECO:0000259" key="1">
    <source>
        <dbReference type="PROSITE" id="PS50404"/>
    </source>
</evidence>
<dbReference type="InterPro" id="IPR050931">
    <property type="entry name" value="Mito_Protein_Transport_Metaxin"/>
</dbReference>
<dbReference type="InterPro" id="IPR010987">
    <property type="entry name" value="Glutathione-S-Trfase_C-like"/>
</dbReference>
<dbReference type="InterPro" id="IPR036249">
    <property type="entry name" value="Thioredoxin-like_sf"/>
</dbReference>
<dbReference type="CDD" id="cd00570">
    <property type="entry name" value="GST_N_family"/>
    <property type="match status" value="1"/>
</dbReference>
<dbReference type="RefSeq" id="WP_235067037.1">
    <property type="nucleotide sequence ID" value="NZ_JAKFGM010000001.1"/>
</dbReference>
<protein>
    <submittedName>
        <fullName evidence="3">Glutathione S-transferase</fullName>
    </submittedName>
</protein>
<evidence type="ECO:0000313" key="3">
    <source>
        <dbReference type="EMBL" id="MCF2514580.1"/>
    </source>
</evidence>
<feature type="domain" description="GST C-terminal" evidence="2">
    <location>
        <begin position="85"/>
        <end position="238"/>
    </location>
</feature>
<comment type="caution">
    <text evidence="3">The sequence shown here is derived from an EMBL/GenBank/DDBJ whole genome shotgun (WGS) entry which is preliminary data.</text>
</comment>
<dbReference type="Gene3D" id="1.20.1050.10">
    <property type="match status" value="1"/>
</dbReference>